<gene>
    <name evidence="5" type="ORF">BZL29_1570</name>
    <name evidence="4" type="ORF">BZL30_0241</name>
    <name evidence="3" type="ORF">NIIDMKKI_46330</name>
</gene>
<proteinExistence type="predicted"/>
<sequence length="97" mass="10481">MTRQANYDTTEITVDIRRRNPKGVEMSFVSTQPESLATAAGDLRAIGSDMAAQNAASAVVVRDHWVRLDKEGDPPRQLQMSQGSGQVGTPRAALLLT</sequence>
<dbReference type="Pfam" id="PF00934">
    <property type="entry name" value="PE"/>
    <property type="match status" value="1"/>
</dbReference>
<reference evidence="6 7" key="1">
    <citation type="submission" date="2017-02" db="EMBL/GenBank/DDBJ databases">
        <title>Complete genome sequences of Mycobacterium kansasii strains isolated from rhesus macaques.</title>
        <authorList>
            <person name="Panda A."/>
            <person name="Nagaraj S."/>
            <person name="Zhao X."/>
            <person name="Tettelin H."/>
            <person name="Detolla L.J."/>
        </authorList>
    </citation>
    <scope>NUCLEOTIDE SEQUENCE [LARGE SCALE GENOMIC DNA]</scope>
    <source>
        <strain evidence="5 6">11-3469</strain>
        <strain evidence="4 7">11-3813</strain>
    </source>
</reference>
<dbReference type="InterPro" id="IPR000084">
    <property type="entry name" value="PE-PGRS_N"/>
</dbReference>
<evidence type="ECO:0000313" key="5">
    <source>
        <dbReference type="EMBL" id="OOK83413.1"/>
    </source>
</evidence>
<feature type="domain" description="PE" evidence="2">
    <location>
        <begin position="29"/>
        <end position="59"/>
    </location>
</feature>
<evidence type="ECO:0000313" key="6">
    <source>
        <dbReference type="Proteomes" id="UP000188532"/>
    </source>
</evidence>
<dbReference type="EMBL" id="AP023343">
    <property type="protein sequence ID" value="BCI89427.1"/>
    <property type="molecule type" value="Genomic_DNA"/>
</dbReference>
<evidence type="ECO:0000313" key="3">
    <source>
        <dbReference type="EMBL" id="BCI89427.1"/>
    </source>
</evidence>
<name>A0A1V3XU41_MYCKA</name>
<dbReference type="Gene3D" id="1.10.287.850">
    <property type="entry name" value="HP0062-like domain"/>
    <property type="match status" value="1"/>
</dbReference>
<feature type="region of interest" description="Disordered" evidence="1">
    <location>
        <begin position="71"/>
        <end position="97"/>
    </location>
</feature>
<dbReference type="EMBL" id="MVBN01000001">
    <property type="protein sequence ID" value="OOK83413.1"/>
    <property type="molecule type" value="Genomic_DNA"/>
</dbReference>
<evidence type="ECO:0000259" key="2">
    <source>
        <dbReference type="Pfam" id="PF00934"/>
    </source>
</evidence>
<dbReference type="Proteomes" id="UP000516380">
    <property type="component" value="Chromosome"/>
</dbReference>
<reference evidence="3 8" key="2">
    <citation type="submission" date="2020-07" db="EMBL/GenBank/DDBJ databases">
        <title>Mycobacterium kansasii (former subtype) with zoonotic potential isolated from diseased indoor pet cat, Japan.</title>
        <authorList>
            <person name="Fukano H."/>
            <person name="Terazono T."/>
            <person name="Hoshino Y."/>
        </authorList>
    </citation>
    <scope>NUCLEOTIDE SEQUENCE [LARGE SCALE GENOMIC DNA]</scope>
    <source>
        <strain evidence="3 8">Kuro-I</strain>
    </source>
</reference>
<dbReference type="EMBL" id="MVBM01000001">
    <property type="protein sequence ID" value="OOK82612.1"/>
    <property type="molecule type" value="Genomic_DNA"/>
</dbReference>
<keyword evidence="8" id="KW-1185">Reference proteome</keyword>
<organism evidence="4 7">
    <name type="scientific">Mycobacterium kansasii</name>
    <dbReference type="NCBI Taxonomy" id="1768"/>
    <lineage>
        <taxon>Bacteria</taxon>
        <taxon>Bacillati</taxon>
        <taxon>Actinomycetota</taxon>
        <taxon>Actinomycetes</taxon>
        <taxon>Mycobacteriales</taxon>
        <taxon>Mycobacteriaceae</taxon>
        <taxon>Mycobacterium</taxon>
    </lineage>
</organism>
<evidence type="ECO:0000256" key="1">
    <source>
        <dbReference type="SAM" id="MobiDB-lite"/>
    </source>
</evidence>
<dbReference type="AlphaFoldDB" id="A0A1V3XU41"/>
<dbReference type="Proteomes" id="UP000189229">
    <property type="component" value="Unassembled WGS sequence"/>
</dbReference>
<evidence type="ECO:0000313" key="7">
    <source>
        <dbReference type="Proteomes" id="UP000189229"/>
    </source>
</evidence>
<protein>
    <submittedName>
        <fullName evidence="4">PE family protein</fullName>
    </submittedName>
</protein>
<accession>A0A1V3XU41</accession>
<evidence type="ECO:0000313" key="4">
    <source>
        <dbReference type="EMBL" id="OOK82612.1"/>
    </source>
</evidence>
<evidence type="ECO:0000313" key="8">
    <source>
        <dbReference type="Proteomes" id="UP000516380"/>
    </source>
</evidence>
<dbReference type="Proteomes" id="UP000188532">
    <property type="component" value="Unassembled WGS sequence"/>
</dbReference>